<keyword evidence="2" id="KW-1133">Transmembrane helix</keyword>
<dbReference type="RefSeq" id="WP_307258357.1">
    <property type="nucleotide sequence ID" value="NZ_JAUSUC010000045.1"/>
</dbReference>
<keyword evidence="4" id="KW-1185">Reference proteome</keyword>
<feature type="transmembrane region" description="Helical" evidence="2">
    <location>
        <begin position="111"/>
        <end position="132"/>
    </location>
</feature>
<dbReference type="EMBL" id="JAUSUC010000045">
    <property type="protein sequence ID" value="MDQ0216351.1"/>
    <property type="molecule type" value="Genomic_DNA"/>
</dbReference>
<feature type="region of interest" description="Disordered" evidence="1">
    <location>
        <begin position="32"/>
        <end position="78"/>
    </location>
</feature>
<evidence type="ECO:0000256" key="1">
    <source>
        <dbReference type="SAM" id="MobiDB-lite"/>
    </source>
</evidence>
<evidence type="ECO:0000256" key="2">
    <source>
        <dbReference type="SAM" id="Phobius"/>
    </source>
</evidence>
<evidence type="ECO:0000313" key="4">
    <source>
        <dbReference type="Proteomes" id="UP001237207"/>
    </source>
</evidence>
<organism evidence="3 4">
    <name type="scientific">Oikeobacillus pervagus</name>
    <dbReference type="NCBI Taxonomy" id="1325931"/>
    <lineage>
        <taxon>Bacteria</taxon>
        <taxon>Bacillati</taxon>
        <taxon>Bacillota</taxon>
        <taxon>Bacilli</taxon>
        <taxon>Bacillales</taxon>
        <taxon>Bacillaceae</taxon>
        <taxon>Oikeobacillus</taxon>
    </lineage>
</organism>
<gene>
    <name evidence="3" type="ORF">J2S13_002809</name>
</gene>
<protein>
    <submittedName>
        <fullName evidence="3">Lipid-binding transport protein (Tim44 family)</fullName>
    </submittedName>
</protein>
<feature type="transmembrane region" description="Helical" evidence="2">
    <location>
        <begin position="6"/>
        <end position="24"/>
    </location>
</feature>
<feature type="transmembrane region" description="Helical" evidence="2">
    <location>
        <begin position="85"/>
        <end position="105"/>
    </location>
</feature>
<proteinExistence type="predicted"/>
<sequence>MGKKILKFFMAFAIILAPISFVAIDDASAKGYKSGKRSYSPSKSQPVFPKKDTNNQSSKVKQDENKTVKNNTAAQKPNKGGMLKGLLLGGLGGLLIGSLFAGMGLGGFGSILAFIVNILVIVGIIMLIRNIFIYFKNSRKQKAENEWRR</sequence>
<dbReference type="Proteomes" id="UP001237207">
    <property type="component" value="Unassembled WGS sequence"/>
</dbReference>
<reference evidence="3" key="1">
    <citation type="submission" date="2023-07" db="EMBL/GenBank/DDBJ databases">
        <title>Genomic Encyclopedia of Type Strains, Phase IV (KMG-IV): sequencing the most valuable type-strain genomes for metagenomic binning, comparative biology and taxonomic classification.</title>
        <authorList>
            <person name="Goeker M."/>
        </authorList>
    </citation>
    <scope>NUCLEOTIDE SEQUENCE</scope>
    <source>
        <strain evidence="3">DSM 23947</strain>
    </source>
</reference>
<comment type="caution">
    <text evidence="3">The sequence shown here is derived from an EMBL/GenBank/DDBJ whole genome shotgun (WGS) entry which is preliminary data.</text>
</comment>
<keyword evidence="2" id="KW-0472">Membrane</keyword>
<keyword evidence="2" id="KW-0812">Transmembrane</keyword>
<accession>A0AAJ1T733</accession>
<dbReference type="AlphaFoldDB" id="A0AAJ1T733"/>
<name>A0AAJ1T733_9BACI</name>
<evidence type="ECO:0000313" key="3">
    <source>
        <dbReference type="EMBL" id="MDQ0216351.1"/>
    </source>
</evidence>